<gene>
    <name evidence="5" type="ORF">JOF55_003160</name>
</gene>
<dbReference type="InterPro" id="IPR000873">
    <property type="entry name" value="AMP-dep_synth/lig_dom"/>
</dbReference>
<evidence type="ECO:0000313" key="6">
    <source>
        <dbReference type="Proteomes" id="UP001180845"/>
    </source>
</evidence>
<dbReference type="Pfam" id="PF13193">
    <property type="entry name" value="AMP-binding_C"/>
    <property type="match status" value="1"/>
</dbReference>
<dbReference type="PROSITE" id="PS00455">
    <property type="entry name" value="AMP_BINDING"/>
    <property type="match status" value="1"/>
</dbReference>
<dbReference type="RefSeq" id="WP_310274970.1">
    <property type="nucleotide sequence ID" value="NZ_JAVDXW010000001.1"/>
</dbReference>
<feature type="domain" description="AMP-dependent synthetase/ligase" evidence="3">
    <location>
        <begin position="111"/>
        <end position="315"/>
    </location>
</feature>
<evidence type="ECO:0000259" key="4">
    <source>
        <dbReference type="Pfam" id="PF13193"/>
    </source>
</evidence>
<evidence type="ECO:0000256" key="1">
    <source>
        <dbReference type="ARBA" id="ARBA00006432"/>
    </source>
</evidence>
<keyword evidence="6" id="KW-1185">Reference proteome</keyword>
<organism evidence="5 6">
    <name type="scientific">Haloactinomyces albus</name>
    <dbReference type="NCBI Taxonomy" id="1352928"/>
    <lineage>
        <taxon>Bacteria</taxon>
        <taxon>Bacillati</taxon>
        <taxon>Actinomycetota</taxon>
        <taxon>Actinomycetes</taxon>
        <taxon>Actinopolysporales</taxon>
        <taxon>Actinopolysporaceae</taxon>
        <taxon>Haloactinomyces</taxon>
    </lineage>
</organism>
<dbReference type="GO" id="GO:0004467">
    <property type="term" value="F:long-chain fatty acid-CoA ligase activity"/>
    <property type="evidence" value="ECO:0007669"/>
    <property type="project" value="UniProtKB-EC"/>
</dbReference>
<dbReference type="GO" id="GO:0031956">
    <property type="term" value="F:medium-chain fatty acid-CoA ligase activity"/>
    <property type="evidence" value="ECO:0007669"/>
    <property type="project" value="TreeGrafter"/>
</dbReference>
<accession>A0AAE4CML7</accession>
<comment type="similarity">
    <text evidence="1">Belongs to the ATP-dependent AMP-binding enzyme family.</text>
</comment>
<dbReference type="Gene3D" id="3.30.300.30">
    <property type="match status" value="1"/>
</dbReference>
<dbReference type="InterPro" id="IPR042099">
    <property type="entry name" value="ANL_N_sf"/>
</dbReference>
<protein>
    <submittedName>
        <fullName evidence="5">Long-chain acyl-CoA synthetase</fullName>
        <ecNumber evidence="5">6.2.1.3</ecNumber>
    </submittedName>
</protein>
<feature type="domain" description="AMP-dependent synthetase/ligase" evidence="3">
    <location>
        <begin position="15"/>
        <end position="99"/>
    </location>
</feature>
<dbReference type="PANTHER" id="PTHR43201:SF5">
    <property type="entry name" value="MEDIUM-CHAIN ACYL-COA LIGASE ACSF2, MITOCHONDRIAL"/>
    <property type="match status" value="1"/>
</dbReference>
<dbReference type="InterPro" id="IPR025110">
    <property type="entry name" value="AMP-bd_C"/>
</dbReference>
<dbReference type="Proteomes" id="UP001180845">
    <property type="component" value="Unassembled WGS sequence"/>
</dbReference>
<comment type="caution">
    <text evidence="5">The sequence shown here is derived from an EMBL/GenBank/DDBJ whole genome shotgun (WGS) entry which is preliminary data.</text>
</comment>
<feature type="domain" description="AMP-binding enzyme C-terminal" evidence="4">
    <location>
        <begin position="365"/>
        <end position="440"/>
    </location>
</feature>
<keyword evidence="2 5" id="KW-0436">Ligase</keyword>
<reference evidence="5" key="1">
    <citation type="submission" date="2023-07" db="EMBL/GenBank/DDBJ databases">
        <title>Sequencing the genomes of 1000 actinobacteria strains.</title>
        <authorList>
            <person name="Klenk H.-P."/>
        </authorList>
    </citation>
    <scope>NUCLEOTIDE SEQUENCE</scope>
    <source>
        <strain evidence="5">DSM 45977</strain>
    </source>
</reference>
<dbReference type="SUPFAM" id="SSF56801">
    <property type="entry name" value="Acetyl-CoA synthetase-like"/>
    <property type="match status" value="1"/>
</dbReference>
<dbReference type="AlphaFoldDB" id="A0AAE4CML7"/>
<dbReference type="Pfam" id="PF00501">
    <property type="entry name" value="AMP-binding"/>
    <property type="match status" value="2"/>
</dbReference>
<dbReference type="PANTHER" id="PTHR43201">
    <property type="entry name" value="ACYL-COA SYNTHETASE"/>
    <property type="match status" value="1"/>
</dbReference>
<evidence type="ECO:0000259" key="3">
    <source>
        <dbReference type="Pfam" id="PF00501"/>
    </source>
</evidence>
<evidence type="ECO:0000256" key="2">
    <source>
        <dbReference type="ARBA" id="ARBA00022598"/>
    </source>
</evidence>
<dbReference type="EC" id="6.2.1.3" evidence="5"/>
<sequence length="461" mass="49155">MHAPPPILAGSAARISGEHETLTGARFLARVHSAARDLRAAGASAGGRVAVEAHADAPTRLCWFLGADLLGAAALLTEPTWTERERAAVLGDACPEVVVDGTPQSAPRPVAPQGTDATPFYLATTSGSSGRPRVLVRDRRSWLDSFRAFDLGLAPHGESVLVPGPLSSSLFLFAALHALHGGHEVHLLERWSVTEAARACRRHTVVHLVPPMLSALLAVFERQPWLREECAVRTVVCGGARVDDELRDRLARNLPECALIEYYGSAEHSLVALRRDRTPLRPVEGVGLDIRDGDRSCPAGTPGTLWVRSTLAFSGHLEAGTVRPVETGFSSVGDRAVRHEDGSLTVLGRAGATVTSGAKVVAAEEVESVLRAVDGVLDVVVSATPHPRFGSIVTAVVEVPPDTHPSLRTLRARAREGLESSKRPRRWLATTELPRTASGKPARAQVVEHLRRGTLAGEVLS</sequence>
<dbReference type="InterPro" id="IPR045851">
    <property type="entry name" value="AMP-bd_C_sf"/>
</dbReference>
<dbReference type="InterPro" id="IPR020845">
    <property type="entry name" value="AMP-binding_CS"/>
</dbReference>
<name>A0AAE4CML7_9ACTN</name>
<dbReference type="EMBL" id="JAVDXW010000001">
    <property type="protein sequence ID" value="MDR7302979.1"/>
    <property type="molecule type" value="Genomic_DNA"/>
</dbReference>
<dbReference type="Gene3D" id="3.40.50.12780">
    <property type="entry name" value="N-terminal domain of ligase-like"/>
    <property type="match status" value="1"/>
</dbReference>
<evidence type="ECO:0000313" key="5">
    <source>
        <dbReference type="EMBL" id="MDR7302979.1"/>
    </source>
</evidence>
<proteinExistence type="inferred from homology"/>